<dbReference type="OrthoDB" id="9796962at2"/>
<dbReference type="InterPro" id="IPR058248">
    <property type="entry name" value="Lxx211020-like"/>
</dbReference>
<evidence type="ECO:0000313" key="3">
    <source>
        <dbReference type="Proteomes" id="UP000266273"/>
    </source>
</evidence>
<keyword evidence="3" id="KW-1185">Reference proteome</keyword>
<gene>
    <name evidence="2" type="ORF">BXY53_1064</name>
</gene>
<dbReference type="Proteomes" id="UP000266273">
    <property type="component" value="Unassembled WGS sequence"/>
</dbReference>
<organism evidence="2 3">
    <name type="scientific">Dichotomicrobium thermohalophilum</name>
    <dbReference type="NCBI Taxonomy" id="933063"/>
    <lineage>
        <taxon>Bacteria</taxon>
        <taxon>Pseudomonadati</taxon>
        <taxon>Pseudomonadota</taxon>
        <taxon>Alphaproteobacteria</taxon>
        <taxon>Hyphomicrobiales</taxon>
        <taxon>Hyphomicrobiaceae</taxon>
        <taxon>Dichotomicrobium</taxon>
    </lineage>
</organism>
<dbReference type="EMBL" id="QXDF01000001">
    <property type="protein sequence ID" value="RIA55976.1"/>
    <property type="molecule type" value="Genomic_DNA"/>
</dbReference>
<sequence>MKTLVHILAAFALCAFGAAAQAHDYSFGDLRLTHPWAKASLKGVPNSAAYMTITNNGETDDTLVAASADVSEAVELHTMTMKDGVMRMRRLEDGVPLPAGQTVVLAPGGKHIMLIGLKDQLKAGSSFEMTLTFENAGEQQINVTVRDRQPEAAEDGA</sequence>
<name>A0A397Q3P1_9HYPH</name>
<dbReference type="PANTHER" id="PTHR36302">
    <property type="entry name" value="BLR7088 PROTEIN"/>
    <property type="match status" value="1"/>
</dbReference>
<evidence type="ECO:0000313" key="2">
    <source>
        <dbReference type="EMBL" id="RIA55976.1"/>
    </source>
</evidence>
<dbReference type="SUPFAM" id="SSF110087">
    <property type="entry name" value="DR1885-like metal-binding protein"/>
    <property type="match status" value="1"/>
</dbReference>
<dbReference type="RefSeq" id="WP_119060814.1">
    <property type="nucleotide sequence ID" value="NZ_QXDF01000001.1"/>
</dbReference>
<proteinExistence type="predicted"/>
<evidence type="ECO:0000256" key="1">
    <source>
        <dbReference type="SAM" id="SignalP"/>
    </source>
</evidence>
<dbReference type="AlphaFoldDB" id="A0A397Q3P1"/>
<accession>A0A397Q3P1</accession>
<keyword evidence="1" id="KW-0732">Signal</keyword>
<feature type="chain" id="PRO_5017468950" description="Copper(I)-binding protein" evidence="1">
    <location>
        <begin position="23"/>
        <end position="157"/>
    </location>
</feature>
<evidence type="ECO:0008006" key="4">
    <source>
        <dbReference type="Google" id="ProtNLM"/>
    </source>
</evidence>
<dbReference type="InterPro" id="IPR007410">
    <property type="entry name" value="LpqE-like"/>
</dbReference>
<dbReference type="PANTHER" id="PTHR36302:SF1">
    <property type="entry name" value="COPPER CHAPERONE PCU(A)C"/>
    <property type="match status" value="1"/>
</dbReference>
<dbReference type="Pfam" id="PF04314">
    <property type="entry name" value="PCuAC"/>
    <property type="match status" value="1"/>
</dbReference>
<reference evidence="2 3" key="1">
    <citation type="submission" date="2018-08" db="EMBL/GenBank/DDBJ databases">
        <title>Genomic Encyclopedia of Archaeal and Bacterial Type Strains, Phase II (KMG-II): from individual species to whole genera.</title>
        <authorList>
            <person name="Goeker M."/>
        </authorList>
    </citation>
    <scope>NUCLEOTIDE SEQUENCE [LARGE SCALE GENOMIC DNA]</scope>
    <source>
        <strain evidence="2 3">DSM 5002</strain>
    </source>
</reference>
<dbReference type="InterPro" id="IPR036182">
    <property type="entry name" value="PCuAC_sf"/>
</dbReference>
<protein>
    <recommendedName>
        <fullName evidence="4">Copper(I)-binding protein</fullName>
    </recommendedName>
</protein>
<dbReference type="Gene3D" id="2.60.40.1890">
    <property type="entry name" value="PCu(A)C copper chaperone"/>
    <property type="match status" value="1"/>
</dbReference>
<feature type="signal peptide" evidence="1">
    <location>
        <begin position="1"/>
        <end position="22"/>
    </location>
</feature>
<comment type="caution">
    <text evidence="2">The sequence shown here is derived from an EMBL/GenBank/DDBJ whole genome shotgun (WGS) entry which is preliminary data.</text>
</comment>